<evidence type="ECO:0000256" key="8">
    <source>
        <dbReference type="ARBA" id="ARBA00050025"/>
    </source>
</evidence>
<dbReference type="EMBL" id="CP159837">
    <property type="protein sequence ID" value="XCM36575.1"/>
    <property type="molecule type" value="Genomic_DNA"/>
</dbReference>
<evidence type="ECO:0000256" key="1">
    <source>
        <dbReference type="ARBA" id="ARBA00004141"/>
    </source>
</evidence>
<keyword evidence="4 9" id="KW-0812">Transmembrane</keyword>
<dbReference type="PANTHER" id="PTHR43029">
    <property type="entry name" value="AMMONIUM TRANSPORTER MEP2"/>
    <property type="match status" value="1"/>
</dbReference>
<evidence type="ECO:0000256" key="3">
    <source>
        <dbReference type="ARBA" id="ARBA00022448"/>
    </source>
</evidence>
<comment type="subcellular location">
    <subcellularLocation>
        <location evidence="9">Cell membrane</location>
        <topology evidence="9">Multi-pass membrane protein</topology>
    </subcellularLocation>
    <subcellularLocation>
        <location evidence="1">Membrane</location>
        <topology evidence="1">Multi-pass membrane protein</topology>
    </subcellularLocation>
</comment>
<evidence type="ECO:0000256" key="10">
    <source>
        <dbReference type="SAM" id="MobiDB-lite"/>
    </source>
</evidence>
<dbReference type="Gene3D" id="1.10.3430.10">
    <property type="entry name" value="Ammonium transporter AmtB like domains"/>
    <property type="match status" value="1"/>
</dbReference>
<feature type="domain" description="Ammonium transporter AmtB-like" evidence="11">
    <location>
        <begin position="130"/>
        <end position="537"/>
    </location>
</feature>
<proteinExistence type="inferred from homology"/>
<protein>
    <recommendedName>
        <fullName evidence="8 9">Ammonium transporter</fullName>
    </recommendedName>
</protein>
<feature type="transmembrane region" description="Helical" evidence="9">
    <location>
        <begin position="327"/>
        <end position="348"/>
    </location>
</feature>
<evidence type="ECO:0000256" key="2">
    <source>
        <dbReference type="ARBA" id="ARBA00005887"/>
    </source>
</evidence>
<feature type="region of interest" description="Disordered" evidence="10">
    <location>
        <begin position="29"/>
        <end position="99"/>
    </location>
</feature>
<accession>A0AAU8JCR9</accession>
<dbReference type="InterPro" id="IPR024041">
    <property type="entry name" value="NH4_transpt_AmtB-like_dom"/>
</dbReference>
<name>A0AAU8JCR9_9CYAN</name>
<feature type="transmembrane region" description="Helical" evidence="9">
    <location>
        <begin position="391"/>
        <end position="409"/>
    </location>
</feature>
<dbReference type="InterPro" id="IPR001905">
    <property type="entry name" value="Ammonium_transpt"/>
</dbReference>
<gene>
    <name evidence="12" type="primary">amt</name>
    <name evidence="12" type="ORF">ABWT76_005345</name>
</gene>
<dbReference type="InterPro" id="IPR029020">
    <property type="entry name" value="Ammonium/urea_transptr"/>
</dbReference>
<feature type="transmembrane region" description="Helical" evidence="9">
    <location>
        <begin position="446"/>
        <end position="465"/>
    </location>
</feature>
<dbReference type="RefSeq" id="WP_231636895.1">
    <property type="nucleotide sequence ID" value="NZ_CP159837.1"/>
</dbReference>
<feature type="transmembrane region" description="Helical" evidence="9">
    <location>
        <begin position="354"/>
        <end position="379"/>
    </location>
</feature>
<dbReference type="GO" id="GO:0008519">
    <property type="term" value="F:ammonium channel activity"/>
    <property type="evidence" value="ECO:0007669"/>
    <property type="project" value="InterPro"/>
</dbReference>
<keyword evidence="5 9" id="KW-1133">Transmembrane helix</keyword>
<sequence>MIKKVLMVGMIALWAIVIPLIGNGLSQDEPMPDSAMPEVVSPAEQPTDEMPVEQPTDEMPVEQPADEMPVEQPADEMPVEQPASDGTPAPTSTPAPAPIMAPQAAPALETNVDSSTTAAPEPEINSGDTAWMLVSTGLVLLMTPGLAFFYGGLVRSRNVLNTMMMSMILMALVGVTWVLWGYSLAFDVSVQAPEFGKGLEAFIGGLDWIGLNNVTAATPDPVGYAPTVPHQVFMVYQMMFAIITPALISGAIVERMSFKAYFWFIILWSTFIYAPLAHWVWGRGWLGAIGALDFAGGTVVHISSGISAVVAAWMIGPRKDFMIKPHAPHNVPYVLLGIGLLWFGWLGFNGGSALASGSLAAVACVTTIISAAAGGLTWVILEWILRNKPTAVGIASGFLAGLVGITPAAGYVHPIGALLIGSITSVCCFYAVSFRAKLQFDDSLDTYPVHGVGGTIGAILTGIFATKSVNEFGNNGLLFGNPSLLLIQILGVVATYIFAAVGTFVILKILSIFMELRVKSAIEDQGMDINEHGEEGYGKDFASGLSVDKT</sequence>
<dbReference type="PANTHER" id="PTHR43029:SF10">
    <property type="entry name" value="AMMONIUM TRANSPORTER MEP2"/>
    <property type="match status" value="1"/>
</dbReference>
<dbReference type="InterPro" id="IPR018047">
    <property type="entry name" value="Ammonium_transpt_CS"/>
</dbReference>
<evidence type="ECO:0000256" key="7">
    <source>
        <dbReference type="ARBA" id="ARBA00023177"/>
    </source>
</evidence>
<evidence type="ECO:0000256" key="9">
    <source>
        <dbReference type="RuleBase" id="RU362002"/>
    </source>
</evidence>
<organism evidence="12">
    <name type="scientific">Planktothricoides raciborskii GIHE-MW2</name>
    <dbReference type="NCBI Taxonomy" id="2792601"/>
    <lineage>
        <taxon>Bacteria</taxon>
        <taxon>Bacillati</taxon>
        <taxon>Cyanobacteriota</taxon>
        <taxon>Cyanophyceae</taxon>
        <taxon>Oscillatoriophycideae</taxon>
        <taxon>Oscillatoriales</taxon>
        <taxon>Oscillatoriaceae</taxon>
        <taxon>Planktothricoides</taxon>
    </lineage>
</organism>
<feature type="compositionally biased region" description="Acidic residues" evidence="10">
    <location>
        <begin position="46"/>
        <end position="78"/>
    </location>
</feature>
<evidence type="ECO:0000256" key="5">
    <source>
        <dbReference type="ARBA" id="ARBA00022989"/>
    </source>
</evidence>
<evidence type="ECO:0000256" key="6">
    <source>
        <dbReference type="ARBA" id="ARBA00023136"/>
    </source>
</evidence>
<evidence type="ECO:0000256" key="4">
    <source>
        <dbReference type="ARBA" id="ARBA00022692"/>
    </source>
</evidence>
<dbReference type="Pfam" id="PF00909">
    <property type="entry name" value="Ammonium_transp"/>
    <property type="match status" value="1"/>
</dbReference>
<feature type="transmembrane region" description="Helical" evidence="9">
    <location>
        <begin position="485"/>
        <end position="510"/>
    </location>
</feature>
<dbReference type="SUPFAM" id="SSF111352">
    <property type="entry name" value="Ammonium transporter"/>
    <property type="match status" value="1"/>
</dbReference>
<dbReference type="PROSITE" id="PS01219">
    <property type="entry name" value="AMMONIUM_TRANSP"/>
    <property type="match status" value="1"/>
</dbReference>
<dbReference type="AlphaFoldDB" id="A0AAU8JCR9"/>
<feature type="transmembrane region" description="Helical" evidence="9">
    <location>
        <begin position="162"/>
        <end position="180"/>
    </location>
</feature>
<evidence type="ECO:0000313" key="12">
    <source>
        <dbReference type="EMBL" id="XCM36575.1"/>
    </source>
</evidence>
<dbReference type="NCBIfam" id="TIGR00836">
    <property type="entry name" value="amt"/>
    <property type="match status" value="1"/>
</dbReference>
<keyword evidence="7 9" id="KW-0924">Ammonia transport</keyword>
<feature type="transmembrane region" description="Helical" evidence="9">
    <location>
        <begin position="233"/>
        <end position="253"/>
    </location>
</feature>
<feature type="transmembrane region" description="Helical" evidence="9">
    <location>
        <begin position="294"/>
        <end position="315"/>
    </location>
</feature>
<feature type="transmembrane region" description="Helical" evidence="9">
    <location>
        <begin position="130"/>
        <end position="150"/>
    </location>
</feature>
<comment type="similarity">
    <text evidence="2 9">Belongs to the ammonia transporter channel (TC 1.A.11.2) family.</text>
</comment>
<reference evidence="12" key="1">
    <citation type="submission" date="2024-07" db="EMBL/GenBank/DDBJ databases">
        <authorList>
            <person name="Kim Y.J."/>
            <person name="Jeong J.Y."/>
        </authorList>
    </citation>
    <scope>NUCLEOTIDE SEQUENCE</scope>
    <source>
        <strain evidence="12">GIHE-MW2</strain>
    </source>
</reference>
<keyword evidence="6 9" id="KW-0472">Membrane</keyword>
<keyword evidence="3 9" id="KW-0813">Transport</keyword>
<feature type="transmembrane region" description="Helical" evidence="9">
    <location>
        <begin position="415"/>
        <end position="434"/>
    </location>
</feature>
<evidence type="ECO:0000259" key="11">
    <source>
        <dbReference type="Pfam" id="PF00909"/>
    </source>
</evidence>
<feature type="transmembrane region" description="Helical" evidence="9">
    <location>
        <begin position="260"/>
        <end position="282"/>
    </location>
</feature>
<dbReference type="GO" id="GO:0005886">
    <property type="term" value="C:plasma membrane"/>
    <property type="evidence" value="ECO:0007669"/>
    <property type="project" value="UniProtKB-SubCell"/>
</dbReference>